<dbReference type="AlphaFoldDB" id="A0AAJ5QQK6"/>
<gene>
    <name evidence="2" type="ORF">N5580_19045</name>
</gene>
<keyword evidence="2" id="KW-0614">Plasmid</keyword>
<feature type="region of interest" description="Disordered" evidence="1">
    <location>
        <begin position="1"/>
        <end position="21"/>
    </location>
</feature>
<keyword evidence="3" id="KW-1185">Reference proteome</keyword>
<dbReference type="SUPFAM" id="SSF51182">
    <property type="entry name" value="RmlC-like cupins"/>
    <property type="match status" value="1"/>
</dbReference>
<name>A0AAJ5QQK6_9GAMM</name>
<geneLocation type="plasmid" evidence="2 3">
    <name>pGABEKP28_1</name>
</geneLocation>
<organism evidence="2 3">
    <name type="scientific">Pantoea piersonii</name>
    <dbReference type="NCBI Taxonomy" id="2364647"/>
    <lineage>
        <taxon>Bacteria</taxon>
        <taxon>Pseudomonadati</taxon>
        <taxon>Pseudomonadota</taxon>
        <taxon>Gammaproteobacteria</taxon>
        <taxon>Enterobacterales</taxon>
        <taxon>Erwiniaceae</taxon>
        <taxon>Pantoea</taxon>
    </lineage>
</organism>
<dbReference type="RefSeq" id="WP_147402114.1">
    <property type="nucleotide sequence ID" value="NZ_CP104759.1"/>
</dbReference>
<dbReference type="Gene3D" id="2.60.120.10">
    <property type="entry name" value="Jelly Rolls"/>
    <property type="match status" value="1"/>
</dbReference>
<dbReference type="InterPro" id="IPR011051">
    <property type="entry name" value="RmlC_Cupin_sf"/>
</dbReference>
<dbReference type="GeneID" id="78234942"/>
<evidence type="ECO:0000256" key="1">
    <source>
        <dbReference type="SAM" id="MobiDB-lite"/>
    </source>
</evidence>
<protein>
    <submittedName>
        <fullName evidence="2">Cupin domain-containing protein</fullName>
    </submittedName>
</protein>
<reference evidence="2 3" key="1">
    <citation type="journal article" date="2022" name="J Glob Antimicrob Resist">
        <title>First complete genome of a multidrug resistant strain of the novel human pathogen Kalamiella piersonii (GABEKP28) identified in human saliva.</title>
        <authorList>
            <person name="McDonagh F."/>
            <person name="Singh N.K."/>
            <person name="Venkateswaran K."/>
            <person name="Lonappan A.M."/>
            <person name="Hallahan B."/>
            <person name="Tuohy A."/>
            <person name="Burke L."/>
            <person name="Kovarova A."/>
            <person name="Miliotis G."/>
        </authorList>
    </citation>
    <scope>NUCLEOTIDE SEQUENCE [LARGE SCALE GENOMIC DNA]</scope>
    <source>
        <strain evidence="2 3">GABEKP28</strain>
    </source>
</reference>
<accession>A0AAJ5QQK6</accession>
<dbReference type="Proteomes" id="UP001211544">
    <property type="component" value="Plasmid pGABEKP28_1"/>
</dbReference>
<evidence type="ECO:0000313" key="2">
    <source>
        <dbReference type="EMBL" id="WBG93180.1"/>
    </source>
</evidence>
<dbReference type="KEGG" id="kpie:N5580_19045"/>
<evidence type="ECO:0000313" key="3">
    <source>
        <dbReference type="Proteomes" id="UP001211544"/>
    </source>
</evidence>
<sequence length="77" mass="8101">MASVLSAMMSRSVPGHPQENPERLHIAAGTLLLTDNDEAFTLQAGCSAVAISDAPHSYTCANDIPLALPMTAHDKAR</sequence>
<dbReference type="EMBL" id="CP104759">
    <property type="protein sequence ID" value="WBG93180.1"/>
    <property type="molecule type" value="Genomic_DNA"/>
</dbReference>
<dbReference type="InterPro" id="IPR014710">
    <property type="entry name" value="RmlC-like_jellyroll"/>
</dbReference>
<proteinExistence type="predicted"/>